<feature type="region of interest" description="Disordered" evidence="7">
    <location>
        <begin position="548"/>
        <end position="573"/>
    </location>
</feature>
<keyword evidence="4" id="KW-0378">Hydrolase</keyword>
<keyword evidence="6" id="KW-0067">ATP-binding</keyword>
<sequence>MGKTRKGFNWKSRQVGQTAIDNSSTAKIKIDDSVILRDSYDECNALVIPSEKRRTKTKNDTVTVKKILSKTQRKRLQKIVDKKKKKENRSALLEALSKVQLQPQYLSQLTSITSIQTKGLKKHFLEQEKVDNKITRKRRNDKNEEEVQIINSISGSRKRKRLLMMGTEVNKTSEGKDPNVVGFETSSDDDDDDDDVDSDDDDDDDDDDTCDEGSDNLREVEEETEGNDIHDRSVEQDCVQEVKTKQDDPVCQRSSETLSYPQNHASKQRGNAELKEKQQNTTRKPAVFVPVNRNPKIQESRLKLPILAEEQAIMEAVNENLVVILAGETGSGKTTQVPQFLYEAGYARDNRMIGITEPRRVAAISMSKRVAEEMNLSSSEVSYLIRFEGNVTESTRIKFMTDGVLLKEIQSDFLLSRYSIIILDEAHERSVYTDILIGLLSRIVPLRNKRGNPLKLVIMSATLRLEDFTGNPRLFKTTPPVIKVDSRQFPVTVHFNKRTAADYVAEAFTKACKIHTQLPEGGILIFLTGQQEVNVLVRKLRRAFPFHGRRKENKKNKGQISRSESQKRDIETEGDVVVDEEEMELDMQKAIQNARKAKKIRKGEMALPDINLDNYSVIPGDDTEVDLLGEDDLGDIESDEDEDQLNLRGLAACQPLWVLPLYSLLPSNKQALVFEPPPEGSRLCVVATNVAETSLTIPNVKYVVDCGRVKTRLYDKVTGVSAFTITWCSKAAANQRAGRAGRMGPGHCYRLYSSAVFNDQFEDFSAPEIQRKPVDDLLLQMKAMNIDKVVNFPFPSPPDIVQVKSAERRLVLLGALKESEHKDDWDSRVTPLGYAISAFPVAPRFGKMLALSHQQGLLSYTVCMVAALSVQEVLLEVLVQNCQGEIENSKQTRMQWSQTRRKWAGVGNSLLLGDPMVLLRAVGAAEFANRRGQLLQFCTDNGLRHKAVAEIRKLRLQLTNEVNLNLPDLNLYVDPNMAPPTDTQAKLLRQILLAGMPDQVAHKVDEAEIKENEDKLKWKHAYRCAELEEPVFMHSASVLRKKSPEWVVYQEVFETTKLYMRGVTAIEPEWLPVYAPALCNLSPPLVDPPPRYDDTTEKLFCHVTGTFGRAAWQLPTMEVEFPPSLDCYKWFACFLLEGVIFPKLKKYRSSLLSVPKTMVKTWAKLQPRTDILLKALVARQVDSKAKLMEAWKKDTSYLLSAYQNWIPESAHNDVALLWPPL</sequence>
<dbReference type="InterPro" id="IPR007502">
    <property type="entry name" value="Helicase-assoc_dom"/>
</dbReference>
<dbReference type="PANTHER" id="PTHR18934:SF99">
    <property type="entry name" value="ATP-DEPENDENT RNA HELICASE DHX37-RELATED"/>
    <property type="match status" value="1"/>
</dbReference>
<dbReference type="CDD" id="cd17982">
    <property type="entry name" value="DEXHc_DHX37"/>
    <property type="match status" value="1"/>
</dbReference>
<evidence type="ECO:0000256" key="2">
    <source>
        <dbReference type="ARBA" id="ARBA00012552"/>
    </source>
</evidence>
<accession>A0A2J7PF51</accession>
<dbReference type="InterPro" id="IPR027417">
    <property type="entry name" value="P-loop_NTPase"/>
</dbReference>
<dbReference type="Pfam" id="PF07717">
    <property type="entry name" value="OB_NTP_bind"/>
    <property type="match status" value="1"/>
</dbReference>
<dbReference type="InterPro" id="IPR002464">
    <property type="entry name" value="DNA/RNA_helicase_DEAH_CS"/>
</dbReference>
<evidence type="ECO:0000256" key="3">
    <source>
        <dbReference type="ARBA" id="ARBA00022741"/>
    </source>
</evidence>
<evidence type="ECO:0000259" key="8">
    <source>
        <dbReference type="PROSITE" id="PS51192"/>
    </source>
</evidence>
<dbReference type="Pfam" id="PF23362">
    <property type="entry name" value="DHX37_C"/>
    <property type="match status" value="1"/>
</dbReference>
<dbReference type="GO" id="GO:0016787">
    <property type="term" value="F:hydrolase activity"/>
    <property type="evidence" value="ECO:0007669"/>
    <property type="project" value="UniProtKB-KW"/>
</dbReference>
<feature type="region of interest" description="Disordered" evidence="7">
    <location>
        <begin position="167"/>
        <end position="281"/>
    </location>
</feature>
<dbReference type="InterPro" id="IPR011545">
    <property type="entry name" value="DEAD/DEAH_box_helicase_dom"/>
</dbReference>
<dbReference type="InParanoid" id="A0A2J7PF51"/>
<dbReference type="PROSITE" id="PS51192">
    <property type="entry name" value="HELICASE_ATP_BIND_1"/>
    <property type="match status" value="1"/>
</dbReference>
<dbReference type="FunFam" id="3.40.50.300:FF:000895">
    <property type="entry name" value="probable ATP-dependent RNA helicase DHX37"/>
    <property type="match status" value="1"/>
</dbReference>
<keyword evidence="3" id="KW-0547">Nucleotide-binding</keyword>
<dbReference type="GO" id="GO:0003723">
    <property type="term" value="F:RNA binding"/>
    <property type="evidence" value="ECO:0007669"/>
    <property type="project" value="TreeGrafter"/>
</dbReference>
<feature type="compositionally biased region" description="Basic residues" evidence="7">
    <location>
        <begin position="548"/>
        <end position="557"/>
    </location>
</feature>
<feature type="compositionally biased region" description="Basic and acidic residues" evidence="7">
    <location>
        <begin position="227"/>
        <end position="250"/>
    </location>
</feature>
<dbReference type="Gene3D" id="3.40.50.300">
    <property type="entry name" value="P-loop containing nucleotide triphosphate hydrolases"/>
    <property type="match status" value="3"/>
</dbReference>
<dbReference type="SMART" id="SM00847">
    <property type="entry name" value="HA2"/>
    <property type="match status" value="1"/>
</dbReference>
<dbReference type="PROSITE" id="PS00690">
    <property type="entry name" value="DEAH_ATP_HELICASE"/>
    <property type="match status" value="1"/>
</dbReference>
<dbReference type="GO" id="GO:0005730">
    <property type="term" value="C:nucleolus"/>
    <property type="evidence" value="ECO:0007669"/>
    <property type="project" value="TreeGrafter"/>
</dbReference>
<dbReference type="Pfam" id="PF00271">
    <property type="entry name" value="Helicase_C"/>
    <property type="match status" value="1"/>
</dbReference>
<dbReference type="SUPFAM" id="SSF52540">
    <property type="entry name" value="P-loop containing nucleoside triphosphate hydrolases"/>
    <property type="match status" value="1"/>
</dbReference>
<proteinExistence type="inferred from homology"/>
<evidence type="ECO:0000259" key="9">
    <source>
        <dbReference type="PROSITE" id="PS51194"/>
    </source>
</evidence>
<evidence type="ECO:0000256" key="5">
    <source>
        <dbReference type="ARBA" id="ARBA00022806"/>
    </source>
</evidence>
<dbReference type="InterPro" id="IPR014001">
    <property type="entry name" value="Helicase_ATP-bd"/>
</dbReference>
<dbReference type="PROSITE" id="PS51194">
    <property type="entry name" value="HELICASE_CTER"/>
    <property type="match status" value="1"/>
</dbReference>
<evidence type="ECO:0000313" key="10">
    <source>
        <dbReference type="EMBL" id="PNF14952.1"/>
    </source>
</evidence>
<dbReference type="GO" id="GO:0003724">
    <property type="term" value="F:RNA helicase activity"/>
    <property type="evidence" value="ECO:0007669"/>
    <property type="project" value="UniProtKB-EC"/>
</dbReference>
<feature type="compositionally biased region" description="Polar residues" evidence="7">
    <location>
        <begin position="252"/>
        <end position="269"/>
    </location>
</feature>
<dbReference type="GO" id="GO:0000462">
    <property type="term" value="P:maturation of SSU-rRNA from tricistronic rRNA transcript (SSU-rRNA, 5.8S rRNA, LSU-rRNA)"/>
    <property type="evidence" value="ECO:0007669"/>
    <property type="project" value="TreeGrafter"/>
</dbReference>
<dbReference type="InterPro" id="IPR056371">
    <property type="entry name" value="DHX37-like_C"/>
</dbReference>
<evidence type="ECO:0000256" key="4">
    <source>
        <dbReference type="ARBA" id="ARBA00022801"/>
    </source>
</evidence>
<protein>
    <recommendedName>
        <fullName evidence="2">RNA helicase</fullName>
        <ecNumber evidence="2">3.6.4.13</ecNumber>
    </recommendedName>
</protein>
<dbReference type="Pfam" id="PF21010">
    <property type="entry name" value="HA2_C"/>
    <property type="match status" value="1"/>
</dbReference>
<dbReference type="GO" id="GO:0005524">
    <property type="term" value="F:ATP binding"/>
    <property type="evidence" value="ECO:0007669"/>
    <property type="project" value="UniProtKB-KW"/>
</dbReference>
<reference evidence="10 11" key="1">
    <citation type="submission" date="2017-12" db="EMBL/GenBank/DDBJ databases">
        <title>Hemimetabolous genomes reveal molecular basis of termite eusociality.</title>
        <authorList>
            <person name="Harrison M.C."/>
            <person name="Jongepier E."/>
            <person name="Robertson H.M."/>
            <person name="Arning N."/>
            <person name="Bitard-Feildel T."/>
            <person name="Chao H."/>
            <person name="Childers C.P."/>
            <person name="Dinh H."/>
            <person name="Doddapaneni H."/>
            <person name="Dugan S."/>
            <person name="Gowin J."/>
            <person name="Greiner C."/>
            <person name="Han Y."/>
            <person name="Hu H."/>
            <person name="Hughes D.S.T."/>
            <person name="Huylmans A.-K."/>
            <person name="Kemena C."/>
            <person name="Kremer L.P.M."/>
            <person name="Lee S.L."/>
            <person name="Lopez-Ezquerra A."/>
            <person name="Mallet L."/>
            <person name="Monroy-Kuhn J.M."/>
            <person name="Moser A."/>
            <person name="Murali S.C."/>
            <person name="Muzny D.M."/>
            <person name="Otani S."/>
            <person name="Piulachs M.-D."/>
            <person name="Poelchau M."/>
            <person name="Qu J."/>
            <person name="Schaub F."/>
            <person name="Wada-Katsumata A."/>
            <person name="Worley K.C."/>
            <person name="Xie Q."/>
            <person name="Ylla G."/>
            <person name="Poulsen M."/>
            <person name="Gibbs R.A."/>
            <person name="Schal C."/>
            <person name="Richards S."/>
            <person name="Belles X."/>
            <person name="Korb J."/>
            <person name="Bornberg-Bauer E."/>
        </authorList>
    </citation>
    <scope>NUCLEOTIDE SEQUENCE [LARGE SCALE GENOMIC DNA]</scope>
    <source>
        <tissue evidence="10">Whole body</tissue>
    </source>
</reference>
<dbReference type="PANTHER" id="PTHR18934">
    <property type="entry name" value="ATP-DEPENDENT RNA HELICASE"/>
    <property type="match status" value="1"/>
</dbReference>
<dbReference type="Pfam" id="PF04408">
    <property type="entry name" value="WHD_HA2"/>
    <property type="match status" value="1"/>
</dbReference>
<dbReference type="CDD" id="cd18791">
    <property type="entry name" value="SF2_C_RHA"/>
    <property type="match status" value="1"/>
</dbReference>
<organism evidence="10 11">
    <name type="scientific">Cryptotermes secundus</name>
    <dbReference type="NCBI Taxonomy" id="105785"/>
    <lineage>
        <taxon>Eukaryota</taxon>
        <taxon>Metazoa</taxon>
        <taxon>Ecdysozoa</taxon>
        <taxon>Arthropoda</taxon>
        <taxon>Hexapoda</taxon>
        <taxon>Insecta</taxon>
        <taxon>Pterygota</taxon>
        <taxon>Neoptera</taxon>
        <taxon>Polyneoptera</taxon>
        <taxon>Dictyoptera</taxon>
        <taxon>Blattodea</taxon>
        <taxon>Blattoidea</taxon>
        <taxon>Termitoidae</taxon>
        <taxon>Kalotermitidae</taxon>
        <taxon>Cryptotermitinae</taxon>
        <taxon>Cryptotermes</taxon>
    </lineage>
</organism>
<dbReference type="EMBL" id="NEVH01026085">
    <property type="protein sequence ID" value="PNF14952.1"/>
    <property type="molecule type" value="Genomic_DNA"/>
</dbReference>
<dbReference type="OrthoDB" id="10025033at2759"/>
<evidence type="ECO:0000256" key="7">
    <source>
        <dbReference type="SAM" id="MobiDB-lite"/>
    </source>
</evidence>
<dbReference type="Pfam" id="PF00270">
    <property type="entry name" value="DEAD"/>
    <property type="match status" value="1"/>
</dbReference>
<dbReference type="AlphaFoldDB" id="A0A2J7PF51"/>
<name>A0A2J7PF51_9NEOP</name>
<dbReference type="InterPro" id="IPR011709">
    <property type="entry name" value="DEAD-box_helicase_OB_fold"/>
</dbReference>
<comment type="caution">
    <text evidence="10">The sequence shown here is derived from an EMBL/GenBank/DDBJ whole genome shotgun (WGS) entry which is preliminary data.</text>
</comment>
<dbReference type="Gene3D" id="1.20.120.1080">
    <property type="match status" value="1"/>
</dbReference>
<evidence type="ECO:0000256" key="6">
    <source>
        <dbReference type="ARBA" id="ARBA00022840"/>
    </source>
</evidence>
<dbReference type="InterPro" id="IPR048333">
    <property type="entry name" value="HA2_WH"/>
</dbReference>
<dbReference type="SMART" id="SM00487">
    <property type="entry name" value="DEXDc"/>
    <property type="match status" value="1"/>
</dbReference>
<dbReference type="FunCoup" id="A0A2J7PF51">
    <property type="interactions" value="2246"/>
</dbReference>
<feature type="compositionally biased region" description="Acidic residues" evidence="7">
    <location>
        <begin position="186"/>
        <end position="226"/>
    </location>
</feature>
<dbReference type="STRING" id="105785.A0A2J7PF51"/>
<dbReference type="Proteomes" id="UP000235965">
    <property type="component" value="Unassembled WGS sequence"/>
</dbReference>
<evidence type="ECO:0000313" key="11">
    <source>
        <dbReference type="Proteomes" id="UP000235965"/>
    </source>
</evidence>
<dbReference type="InterPro" id="IPR001650">
    <property type="entry name" value="Helicase_C-like"/>
</dbReference>
<gene>
    <name evidence="10" type="ORF">B7P43_G01534</name>
</gene>
<evidence type="ECO:0000256" key="1">
    <source>
        <dbReference type="ARBA" id="ARBA00008792"/>
    </source>
</evidence>
<feature type="domain" description="Helicase ATP-binding" evidence="8">
    <location>
        <begin position="314"/>
        <end position="481"/>
    </location>
</feature>
<dbReference type="EC" id="3.6.4.13" evidence="2"/>
<feature type="domain" description="Helicase C-terminal" evidence="9">
    <location>
        <begin position="611"/>
        <end position="785"/>
    </location>
</feature>
<comment type="similarity">
    <text evidence="1">Belongs to the DEAD box helicase family. DEAH subfamily.</text>
</comment>
<dbReference type="SMART" id="SM00490">
    <property type="entry name" value="HELICc"/>
    <property type="match status" value="1"/>
</dbReference>
<keyword evidence="5 10" id="KW-0347">Helicase</keyword>
<keyword evidence="11" id="KW-1185">Reference proteome</keyword>